<proteinExistence type="predicted"/>
<dbReference type="AlphaFoldDB" id="A0A927M5C5"/>
<dbReference type="InterPro" id="IPR021527">
    <property type="entry name" value="DUF2795"/>
</dbReference>
<name>A0A927M5C5_9ACTN</name>
<evidence type="ECO:0000313" key="2">
    <source>
        <dbReference type="Proteomes" id="UP000649753"/>
    </source>
</evidence>
<reference evidence="1" key="1">
    <citation type="submission" date="2020-10" db="EMBL/GenBank/DDBJ databases">
        <title>Sequencing the genomes of 1000 actinobacteria strains.</title>
        <authorList>
            <person name="Klenk H.-P."/>
        </authorList>
    </citation>
    <scope>NUCLEOTIDE SEQUENCE</scope>
    <source>
        <strain evidence="1">DSM 46832</strain>
    </source>
</reference>
<protein>
    <recommendedName>
        <fullName evidence="3">DUF2795 domain-containing protein</fullName>
    </recommendedName>
</protein>
<organism evidence="1 2">
    <name type="scientific">Plantactinospora soyae</name>
    <dbReference type="NCBI Taxonomy" id="1544732"/>
    <lineage>
        <taxon>Bacteria</taxon>
        <taxon>Bacillati</taxon>
        <taxon>Actinomycetota</taxon>
        <taxon>Actinomycetes</taxon>
        <taxon>Micromonosporales</taxon>
        <taxon>Micromonosporaceae</taxon>
        <taxon>Plantactinospora</taxon>
    </lineage>
</organism>
<gene>
    <name evidence="1" type="ORF">H4W31_002895</name>
</gene>
<comment type="caution">
    <text evidence="1">The sequence shown here is derived from an EMBL/GenBank/DDBJ whole genome shotgun (WGS) entry which is preliminary data.</text>
</comment>
<accession>A0A927M5C5</accession>
<evidence type="ECO:0008006" key="3">
    <source>
        <dbReference type="Google" id="ProtNLM"/>
    </source>
</evidence>
<keyword evidence="2" id="KW-1185">Reference proteome</keyword>
<sequence length="63" mass="6877">MGSNAMQLQESLAGLDYPVSKEDLVRWAQETGLDTQTLQLLRSLPADQFQSPADIGDAIIELS</sequence>
<dbReference type="Pfam" id="PF11387">
    <property type="entry name" value="DUF2795"/>
    <property type="match status" value="1"/>
</dbReference>
<dbReference type="EMBL" id="JADBEB010000001">
    <property type="protein sequence ID" value="MBE1487257.1"/>
    <property type="molecule type" value="Genomic_DNA"/>
</dbReference>
<evidence type="ECO:0000313" key="1">
    <source>
        <dbReference type="EMBL" id="MBE1487257.1"/>
    </source>
</evidence>
<dbReference type="RefSeq" id="WP_192767134.1">
    <property type="nucleotide sequence ID" value="NZ_JADBEB010000001.1"/>
</dbReference>
<dbReference type="Proteomes" id="UP000649753">
    <property type="component" value="Unassembled WGS sequence"/>
</dbReference>